<proteinExistence type="predicted"/>
<feature type="region of interest" description="Disordered" evidence="1">
    <location>
        <begin position="34"/>
        <end position="137"/>
    </location>
</feature>
<sequence length="137" mass="15561">MAVGAGRFAGSKWGKVKREDKMFRFVRVQVVQERRGECSEREREAAKVQSVPERAGRQVKGATKESREDGETARGRSPLREGRDRGKLSSEHRTVKEQEQPTMVPTVKERRRRTMGRAVVNALSRASGKGEYKPKYS</sequence>
<accession>A0A9P4JPE3</accession>
<protein>
    <submittedName>
        <fullName evidence="2">Uncharacterized protein</fullName>
    </submittedName>
</protein>
<feature type="compositionally biased region" description="Basic and acidic residues" evidence="1">
    <location>
        <begin position="34"/>
        <end position="46"/>
    </location>
</feature>
<feature type="compositionally biased region" description="Basic and acidic residues" evidence="1">
    <location>
        <begin position="128"/>
        <end position="137"/>
    </location>
</feature>
<organism evidence="2 3">
    <name type="scientific">Delitschia confertaspora ATCC 74209</name>
    <dbReference type="NCBI Taxonomy" id="1513339"/>
    <lineage>
        <taxon>Eukaryota</taxon>
        <taxon>Fungi</taxon>
        <taxon>Dikarya</taxon>
        <taxon>Ascomycota</taxon>
        <taxon>Pezizomycotina</taxon>
        <taxon>Dothideomycetes</taxon>
        <taxon>Pleosporomycetidae</taxon>
        <taxon>Pleosporales</taxon>
        <taxon>Delitschiaceae</taxon>
        <taxon>Delitschia</taxon>
    </lineage>
</organism>
<keyword evidence="3" id="KW-1185">Reference proteome</keyword>
<feature type="compositionally biased region" description="Basic and acidic residues" evidence="1">
    <location>
        <begin position="62"/>
        <end position="99"/>
    </location>
</feature>
<dbReference type="EMBL" id="ML993918">
    <property type="protein sequence ID" value="KAF2202967.1"/>
    <property type="molecule type" value="Genomic_DNA"/>
</dbReference>
<name>A0A9P4JPE3_9PLEO</name>
<evidence type="ECO:0000256" key="1">
    <source>
        <dbReference type="SAM" id="MobiDB-lite"/>
    </source>
</evidence>
<evidence type="ECO:0000313" key="2">
    <source>
        <dbReference type="EMBL" id="KAF2202967.1"/>
    </source>
</evidence>
<dbReference type="AlphaFoldDB" id="A0A9P4JPE3"/>
<evidence type="ECO:0000313" key="3">
    <source>
        <dbReference type="Proteomes" id="UP000799536"/>
    </source>
</evidence>
<dbReference type="Proteomes" id="UP000799536">
    <property type="component" value="Unassembled WGS sequence"/>
</dbReference>
<gene>
    <name evidence="2" type="ORF">GQ43DRAFT_430317</name>
</gene>
<comment type="caution">
    <text evidence="2">The sequence shown here is derived from an EMBL/GenBank/DDBJ whole genome shotgun (WGS) entry which is preliminary data.</text>
</comment>
<reference evidence="2" key="1">
    <citation type="journal article" date="2020" name="Stud. Mycol.">
        <title>101 Dothideomycetes genomes: a test case for predicting lifestyles and emergence of pathogens.</title>
        <authorList>
            <person name="Haridas S."/>
            <person name="Albert R."/>
            <person name="Binder M."/>
            <person name="Bloem J."/>
            <person name="Labutti K."/>
            <person name="Salamov A."/>
            <person name="Andreopoulos B."/>
            <person name="Baker S."/>
            <person name="Barry K."/>
            <person name="Bills G."/>
            <person name="Bluhm B."/>
            <person name="Cannon C."/>
            <person name="Castanera R."/>
            <person name="Culley D."/>
            <person name="Daum C."/>
            <person name="Ezra D."/>
            <person name="Gonzalez J."/>
            <person name="Henrissat B."/>
            <person name="Kuo A."/>
            <person name="Liang C."/>
            <person name="Lipzen A."/>
            <person name="Lutzoni F."/>
            <person name="Magnuson J."/>
            <person name="Mondo S."/>
            <person name="Nolan M."/>
            <person name="Ohm R."/>
            <person name="Pangilinan J."/>
            <person name="Park H.-J."/>
            <person name="Ramirez L."/>
            <person name="Alfaro M."/>
            <person name="Sun H."/>
            <person name="Tritt A."/>
            <person name="Yoshinaga Y."/>
            <person name="Zwiers L.-H."/>
            <person name="Turgeon B."/>
            <person name="Goodwin S."/>
            <person name="Spatafora J."/>
            <person name="Crous P."/>
            <person name="Grigoriev I."/>
        </authorList>
    </citation>
    <scope>NUCLEOTIDE SEQUENCE</scope>
    <source>
        <strain evidence="2">ATCC 74209</strain>
    </source>
</reference>